<keyword evidence="1" id="KW-0472">Membrane</keyword>
<gene>
    <name evidence="2" type="ORF">CVT06_02070</name>
</gene>
<protein>
    <submittedName>
        <fullName evidence="2">Uncharacterized protein</fullName>
    </submittedName>
</protein>
<dbReference type="EMBL" id="CP049274">
    <property type="protein sequence ID" value="QPH83942.1"/>
    <property type="molecule type" value="Genomic_DNA"/>
</dbReference>
<name>A0A7S9NDW2_9BACT</name>
<dbReference type="RefSeq" id="WP_107792766.1">
    <property type="nucleotide sequence ID" value="NZ_CP049274.1"/>
</dbReference>
<keyword evidence="1" id="KW-0812">Transmembrane</keyword>
<accession>A0A7S9NDW2</accession>
<reference evidence="2 3" key="1">
    <citation type="journal article" date="2018" name="Emerg. Microbes Infect.">
        <title>Genomic analysis of oral Campylobacter concisus strains identified a potential bacterial molecular marker associated with active Crohn's disease.</title>
        <authorList>
            <person name="Liu F."/>
            <person name="Ma R."/>
            <person name="Tay C.Y.A."/>
            <person name="Octavia S."/>
            <person name="Lan R."/>
            <person name="Chung H.K.L."/>
            <person name="Riordan S.M."/>
            <person name="Grimm M.C."/>
            <person name="Leong R.W."/>
            <person name="Tanaka M.M."/>
            <person name="Connor S."/>
            <person name="Zhang L."/>
        </authorList>
    </citation>
    <scope>NUCLEOTIDE SEQUENCE [LARGE SCALE GENOMIC DNA]</scope>
    <source>
        <strain evidence="2 3">P10CDO-S2</strain>
    </source>
</reference>
<sequence>MSTVIEILIFLVVSVIIYGMYEKSFNKCLNLGPNEFVERKFLLKASSLDLSKILIWAILFTTFIVGLVVHFSNNLTLALSAGIIVFIVYAIYIMKMFIFYIGSGIIITQQRVIVIKSFKPTSFNIEEISYVEVTDAAADGGLITKDKKTTYIITIMDINGKRETLENFPDANIARLEIIQIQSTRARELERELERLKSQNNQN</sequence>
<feature type="transmembrane region" description="Helical" evidence="1">
    <location>
        <begin position="53"/>
        <end position="71"/>
    </location>
</feature>
<organism evidence="2 3">
    <name type="scientific">Campylobacter concisus</name>
    <dbReference type="NCBI Taxonomy" id="199"/>
    <lineage>
        <taxon>Bacteria</taxon>
        <taxon>Pseudomonadati</taxon>
        <taxon>Campylobacterota</taxon>
        <taxon>Epsilonproteobacteria</taxon>
        <taxon>Campylobacterales</taxon>
        <taxon>Campylobacteraceae</taxon>
        <taxon>Campylobacter</taxon>
    </lineage>
</organism>
<evidence type="ECO:0000313" key="2">
    <source>
        <dbReference type="EMBL" id="QPH83942.1"/>
    </source>
</evidence>
<evidence type="ECO:0000313" key="3">
    <source>
        <dbReference type="Proteomes" id="UP000594630"/>
    </source>
</evidence>
<dbReference type="Proteomes" id="UP000594630">
    <property type="component" value="Chromosome"/>
</dbReference>
<feature type="transmembrane region" description="Helical" evidence="1">
    <location>
        <begin position="6"/>
        <end position="21"/>
    </location>
</feature>
<dbReference type="AlphaFoldDB" id="A0A7S9NDW2"/>
<feature type="transmembrane region" description="Helical" evidence="1">
    <location>
        <begin position="77"/>
        <end position="101"/>
    </location>
</feature>
<evidence type="ECO:0000256" key="1">
    <source>
        <dbReference type="SAM" id="Phobius"/>
    </source>
</evidence>
<keyword evidence="1" id="KW-1133">Transmembrane helix</keyword>
<proteinExistence type="predicted"/>